<dbReference type="RefSeq" id="WP_066978601.1">
    <property type="nucleotide sequence ID" value="NZ_LUUI01000066.1"/>
</dbReference>
<gene>
    <name evidence="2" type="ORF">A1359_03865</name>
</gene>
<dbReference type="OrthoDB" id="8448195at2"/>
<protein>
    <submittedName>
        <fullName evidence="2">Uncharacterized protein</fullName>
    </submittedName>
</protein>
<evidence type="ECO:0000256" key="1">
    <source>
        <dbReference type="SAM" id="Phobius"/>
    </source>
</evidence>
<comment type="caution">
    <text evidence="2">The sequence shown here is derived from an EMBL/GenBank/DDBJ whole genome shotgun (WGS) entry which is preliminary data.</text>
</comment>
<proteinExistence type="predicted"/>
<organism evidence="2 3">
    <name type="scientific">Methylomonas lenta</name>
    <dbReference type="NCBI Taxonomy" id="980561"/>
    <lineage>
        <taxon>Bacteria</taxon>
        <taxon>Pseudomonadati</taxon>
        <taxon>Pseudomonadota</taxon>
        <taxon>Gammaproteobacteria</taxon>
        <taxon>Methylococcales</taxon>
        <taxon>Methylococcaceae</taxon>
        <taxon>Methylomonas</taxon>
    </lineage>
</organism>
<evidence type="ECO:0000313" key="2">
    <source>
        <dbReference type="EMBL" id="OAI19438.1"/>
    </source>
</evidence>
<feature type="transmembrane region" description="Helical" evidence="1">
    <location>
        <begin position="41"/>
        <end position="58"/>
    </location>
</feature>
<reference evidence="2 3" key="1">
    <citation type="submission" date="2016-03" db="EMBL/GenBank/DDBJ databases">
        <authorList>
            <person name="Ploux O."/>
        </authorList>
    </citation>
    <scope>NUCLEOTIDE SEQUENCE [LARGE SCALE GENOMIC DNA]</scope>
    <source>
        <strain evidence="2 3">R-45370</strain>
    </source>
</reference>
<dbReference type="Proteomes" id="UP000078476">
    <property type="component" value="Unassembled WGS sequence"/>
</dbReference>
<keyword evidence="1" id="KW-0812">Transmembrane</keyword>
<keyword evidence="1" id="KW-1133">Transmembrane helix</keyword>
<sequence>MPITMTKFIFWTGIYNAGLALTLTCPPFYRLLGLNIPAPLWGWLLAGFLAYTSAILILASRDLRRRASMVYWESMLRYIAALLLIPAGLFGDLGLIAVPLGLGDLAIGLVYMFGLPKELGASHSDLIWDRID</sequence>
<accession>A0A177NMX1</accession>
<feature type="transmembrane region" description="Helical" evidence="1">
    <location>
        <begin position="9"/>
        <end position="29"/>
    </location>
</feature>
<dbReference type="AlphaFoldDB" id="A0A177NMX1"/>
<name>A0A177NMX1_9GAMM</name>
<keyword evidence="3" id="KW-1185">Reference proteome</keyword>
<dbReference type="EMBL" id="LUUI01000066">
    <property type="protein sequence ID" value="OAI19438.1"/>
    <property type="molecule type" value="Genomic_DNA"/>
</dbReference>
<dbReference type="STRING" id="980561.A1359_03865"/>
<keyword evidence="1" id="KW-0472">Membrane</keyword>
<evidence type="ECO:0000313" key="3">
    <source>
        <dbReference type="Proteomes" id="UP000078476"/>
    </source>
</evidence>